<protein>
    <submittedName>
        <fullName evidence="1">Uncharacterized protein</fullName>
    </submittedName>
</protein>
<keyword evidence="2" id="KW-1185">Reference proteome</keyword>
<dbReference type="Proteomes" id="UP000828390">
    <property type="component" value="Unassembled WGS sequence"/>
</dbReference>
<accession>A0A9D4LVB4</accession>
<gene>
    <name evidence="1" type="ORF">DPMN_027492</name>
</gene>
<evidence type="ECO:0000313" key="1">
    <source>
        <dbReference type="EMBL" id="KAH3864474.1"/>
    </source>
</evidence>
<evidence type="ECO:0000313" key="2">
    <source>
        <dbReference type="Proteomes" id="UP000828390"/>
    </source>
</evidence>
<organism evidence="1 2">
    <name type="scientific">Dreissena polymorpha</name>
    <name type="common">Zebra mussel</name>
    <name type="synonym">Mytilus polymorpha</name>
    <dbReference type="NCBI Taxonomy" id="45954"/>
    <lineage>
        <taxon>Eukaryota</taxon>
        <taxon>Metazoa</taxon>
        <taxon>Spiralia</taxon>
        <taxon>Lophotrochozoa</taxon>
        <taxon>Mollusca</taxon>
        <taxon>Bivalvia</taxon>
        <taxon>Autobranchia</taxon>
        <taxon>Heteroconchia</taxon>
        <taxon>Euheterodonta</taxon>
        <taxon>Imparidentia</taxon>
        <taxon>Neoheterodontei</taxon>
        <taxon>Myida</taxon>
        <taxon>Dreissenoidea</taxon>
        <taxon>Dreissenidae</taxon>
        <taxon>Dreissena</taxon>
    </lineage>
</organism>
<dbReference type="AlphaFoldDB" id="A0A9D4LVB4"/>
<sequence length="116" mass="13278">MKRGSLPSKLGLWKGNAKISRIMSPKIFYLLSSMYVPGWSDAERPQIHSSINDIGKKKFLREMLRKVHLHGIQRKLLPTTQLHERSADPAIRSGRVGRLLEVDRVEIYTKTLRGGE</sequence>
<reference evidence="1" key="1">
    <citation type="journal article" date="2019" name="bioRxiv">
        <title>The Genome of the Zebra Mussel, Dreissena polymorpha: A Resource for Invasive Species Research.</title>
        <authorList>
            <person name="McCartney M.A."/>
            <person name="Auch B."/>
            <person name="Kono T."/>
            <person name="Mallez S."/>
            <person name="Zhang Y."/>
            <person name="Obille A."/>
            <person name="Becker A."/>
            <person name="Abrahante J.E."/>
            <person name="Garbe J."/>
            <person name="Badalamenti J.P."/>
            <person name="Herman A."/>
            <person name="Mangelson H."/>
            <person name="Liachko I."/>
            <person name="Sullivan S."/>
            <person name="Sone E.D."/>
            <person name="Koren S."/>
            <person name="Silverstein K.A.T."/>
            <person name="Beckman K.B."/>
            <person name="Gohl D.M."/>
        </authorList>
    </citation>
    <scope>NUCLEOTIDE SEQUENCE</scope>
    <source>
        <strain evidence="1">Duluth1</strain>
        <tissue evidence="1">Whole animal</tissue>
    </source>
</reference>
<reference evidence="1" key="2">
    <citation type="submission" date="2020-11" db="EMBL/GenBank/DDBJ databases">
        <authorList>
            <person name="McCartney M.A."/>
            <person name="Auch B."/>
            <person name="Kono T."/>
            <person name="Mallez S."/>
            <person name="Becker A."/>
            <person name="Gohl D.M."/>
            <person name="Silverstein K.A.T."/>
            <person name="Koren S."/>
            <person name="Bechman K.B."/>
            <person name="Herman A."/>
            <person name="Abrahante J.E."/>
            <person name="Garbe J."/>
        </authorList>
    </citation>
    <scope>NUCLEOTIDE SEQUENCE</scope>
    <source>
        <strain evidence="1">Duluth1</strain>
        <tissue evidence="1">Whole animal</tissue>
    </source>
</reference>
<proteinExistence type="predicted"/>
<comment type="caution">
    <text evidence="1">The sequence shown here is derived from an EMBL/GenBank/DDBJ whole genome shotgun (WGS) entry which is preliminary data.</text>
</comment>
<name>A0A9D4LVB4_DREPO</name>
<dbReference type="EMBL" id="JAIWYP010000002">
    <property type="protein sequence ID" value="KAH3864474.1"/>
    <property type="molecule type" value="Genomic_DNA"/>
</dbReference>